<reference evidence="2 3" key="1">
    <citation type="journal article" date="2019" name="Sci. Rep.">
        <title>Orb-weaving spider Araneus ventricosus genome elucidates the spidroin gene catalogue.</title>
        <authorList>
            <person name="Kono N."/>
            <person name="Nakamura H."/>
            <person name="Ohtoshi R."/>
            <person name="Moran D.A.P."/>
            <person name="Shinohara A."/>
            <person name="Yoshida Y."/>
            <person name="Fujiwara M."/>
            <person name="Mori M."/>
            <person name="Tomita M."/>
            <person name="Arakawa K."/>
        </authorList>
    </citation>
    <scope>NUCLEOTIDE SEQUENCE [LARGE SCALE GENOMIC DNA]</scope>
</reference>
<organism evidence="2 3">
    <name type="scientific">Araneus ventricosus</name>
    <name type="common">Orbweaver spider</name>
    <name type="synonym">Epeira ventricosa</name>
    <dbReference type="NCBI Taxonomy" id="182803"/>
    <lineage>
        <taxon>Eukaryota</taxon>
        <taxon>Metazoa</taxon>
        <taxon>Ecdysozoa</taxon>
        <taxon>Arthropoda</taxon>
        <taxon>Chelicerata</taxon>
        <taxon>Arachnida</taxon>
        <taxon>Araneae</taxon>
        <taxon>Araneomorphae</taxon>
        <taxon>Entelegynae</taxon>
        <taxon>Araneoidea</taxon>
        <taxon>Araneidae</taxon>
        <taxon>Araneus</taxon>
    </lineage>
</organism>
<accession>A0A4Y2A875</accession>
<evidence type="ECO:0000313" key="2">
    <source>
        <dbReference type="EMBL" id="GBL76061.1"/>
    </source>
</evidence>
<comment type="caution">
    <text evidence="2">The sequence shown here is derived from an EMBL/GenBank/DDBJ whole genome shotgun (WGS) entry which is preliminary data.</text>
</comment>
<feature type="region of interest" description="Disordered" evidence="1">
    <location>
        <begin position="40"/>
        <end position="62"/>
    </location>
</feature>
<dbReference type="AlphaFoldDB" id="A0A4Y2A875"/>
<dbReference type="Proteomes" id="UP000499080">
    <property type="component" value="Unassembled WGS sequence"/>
</dbReference>
<protein>
    <submittedName>
        <fullName evidence="2">Uncharacterized protein</fullName>
    </submittedName>
</protein>
<evidence type="ECO:0000313" key="3">
    <source>
        <dbReference type="Proteomes" id="UP000499080"/>
    </source>
</evidence>
<name>A0A4Y2A875_ARAVE</name>
<gene>
    <name evidence="2" type="ORF">AVEN_234368_1</name>
</gene>
<dbReference type="EMBL" id="BGPR01000009">
    <property type="protein sequence ID" value="GBL76061.1"/>
    <property type="molecule type" value="Genomic_DNA"/>
</dbReference>
<sequence>MEWWRSMPFHFQPILLIGHSLAPPCKPQTHHLRALRSFSVPTFTPPSKREPPPAPISSSSRKPPLLHISTPVAFQHSWPGSPNGFQANLDFKTFDHTTPILIRYSH</sequence>
<keyword evidence="3" id="KW-1185">Reference proteome</keyword>
<evidence type="ECO:0000256" key="1">
    <source>
        <dbReference type="SAM" id="MobiDB-lite"/>
    </source>
</evidence>
<proteinExistence type="predicted"/>